<feature type="compositionally biased region" description="Basic and acidic residues" evidence="4">
    <location>
        <begin position="195"/>
        <end position="215"/>
    </location>
</feature>
<sequence length="1267" mass="141316">MSASVPWRQPPGAAAMNPPTPAYNSVPARRAFARPEPMSSAPPSQPPPTANSTPPKKVEWPPSVREYVQRSFADLSAKPSIDRKDIEDTLKRVITEATQSNLLHQIDWDKHPLPREIILSQRTRAASTNNAPWRNQSTPEKNITDANGAFPKKRKSPDANHDADDDSLPPWRRTNKRRLDDRSEPPTSPSVVRSLADRMDKNHITPKAFRDKGFSKYDNDADKIEKRQQRFYAGKNGSSSPHPWNTSRDDSPADANDGPVVGTCQDLEKRYLRLTSAPKPEAVRPLHVLQKTLEHLKIKWKKEGNYTYICDQFKSLRQDLTVQHIKNEFTVTVYEIHARIALEKGDLGEYNQCQTQLRALYSQKLGGHPAEFLAYRILYFIYTQNRTDMNEVLADLTPADKTQPAVKHALDVRSALALGNYHKFFRLYLDTPNMGAYLMDMFIVRERLAALANICKAYKPNVNIKFLTEELGFDSYDDCVQYLCDHGAQQFLEQKDDVSVSDTANYYAPAVSSGAKAQSHCSLWCRAATRSRHLDGFGPGSVSHGGPDVQLKRHHSSPTLHCTVVAVLARLSLCSPASAPEPPPPPSICLRLRLRLTRCDPSPATKLSGQGALAAIPGACLRQHPPLPKPALNRRSLHQTSTALLSRLRRCALLQTAAMVKFRRSLKSDKADSKPHHISIPPKDAIAIVPPKKVIKALYDYSAPDNDHYLSFNQGDFLHVVGRENDPDWYEACNPLHGSRGLVPVKYFDTVGKTVRDSGSSAHSDLANLPSAGHDSGYAEKTSAEHEAFPKPARLSKTMKGTGAMVYGVVMYDFKAERPDELEAKEGEAIIVIAQSNPEWFVAKPITRLGGPGLIPVSFIEIRDMSTGQAVPDPHEAVRAAGVPRVEEWKKMAAEYKNGSIPLGKLESNSQQTLQQGMERMSIQSRNGQNGYPTSHSRAGSVANNHGGYRQSNQAEPRMLAPINASVPRYCFANDIFWFIVECQMEDGSYWELSRLYQDFYDLQIKLINSFPMEAGQVEGVERTLPYMPGPVTYVTDNITNGRRANLDDYIKNLLKLGQHITRSELVCEFFKPKENDYEIDPSISADGYRLSGTSQQSTDPSGGASRQSSTGNLQQSHHSHSQSQSSYHNHQRQTSKAQSLHPAQQHPGMQRNNSAMTQGSISSANTNTITGTGVGAHKIKVWFEEDNCVVIRMPAYFRFADLYKKLQERRALEKGVSPQEVTNEALLVEYRDEADGQYYSIGDDEQLEDAVARSPKLVLWVSAAQQ</sequence>
<dbReference type="InterPro" id="IPR035549">
    <property type="entry name" value="Bem1/Scd2_SH3_2"/>
</dbReference>
<name>A0A8H4N4H4_9PEZI</name>
<feature type="compositionally biased region" description="Polar residues" evidence="4">
    <location>
        <begin position="1092"/>
        <end position="1114"/>
    </location>
</feature>
<feature type="domain" description="PCI" evidence="7">
    <location>
        <begin position="346"/>
        <end position="515"/>
    </location>
</feature>
<evidence type="ECO:0000313" key="10">
    <source>
        <dbReference type="Proteomes" id="UP000572817"/>
    </source>
</evidence>
<dbReference type="InterPro" id="IPR035550">
    <property type="entry name" value="Bem1/Scd2_PX"/>
</dbReference>
<dbReference type="InterPro" id="IPR000717">
    <property type="entry name" value="PCI_dom"/>
</dbReference>
<gene>
    <name evidence="9" type="ORF">GTA08_BOTSDO09085</name>
</gene>
<proteinExistence type="predicted"/>
<dbReference type="InterPro" id="IPR036871">
    <property type="entry name" value="PX_dom_sf"/>
</dbReference>
<dbReference type="GO" id="GO:0005938">
    <property type="term" value="C:cell cortex"/>
    <property type="evidence" value="ECO:0007669"/>
    <property type="project" value="UniProtKB-ARBA"/>
</dbReference>
<dbReference type="InterPro" id="IPR005062">
    <property type="entry name" value="SAC3/GANP/THP3_conserved"/>
</dbReference>
<dbReference type="InterPro" id="IPR001452">
    <property type="entry name" value="SH3_domain"/>
</dbReference>
<dbReference type="Pfam" id="PF00787">
    <property type="entry name" value="PX"/>
    <property type="match status" value="1"/>
</dbReference>
<feature type="compositionally biased region" description="Polar residues" evidence="4">
    <location>
        <begin position="1151"/>
        <end position="1171"/>
    </location>
</feature>
<evidence type="ECO:0000259" key="8">
    <source>
        <dbReference type="PROSITE" id="PS51745"/>
    </source>
</evidence>
<dbReference type="GO" id="GO:0005634">
    <property type="term" value="C:nucleus"/>
    <property type="evidence" value="ECO:0007669"/>
    <property type="project" value="TreeGrafter"/>
</dbReference>
<keyword evidence="1 3" id="KW-0728">SH3 domain</keyword>
<feature type="region of interest" description="Disordered" evidence="4">
    <location>
        <begin position="757"/>
        <end position="788"/>
    </location>
</feature>
<keyword evidence="2" id="KW-0677">Repeat</keyword>
<dbReference type="Proteomes" id="UP000572817">
    <property type="component" value="Unassembled WGS sequence"/>
</dbReference>
<evidence type="ECO:0000259" key="7">
    <source>
        <dbReference type="PROSITE" id="PS50250"/>
    </source>
</evidence>
<dbReference type="PANTHER" id="PTHR12436:SF4">
    <property type="entry name" value="LEUKOCYTE RECEPTOR CLUSTER MEMBER 8"/>
    <property type="match status" value="1"/>
</dbReference>
<evidence type="ECO:0000313" key="9">
    <source>
        <dbReference type="EMBL" id="KAF4302682.1"/>
    </source>
</evidence>
<dbReference type="AlphaFoldDB" id="A0A8H4N4H4"/>
<dbReference type="PROSITE" id="PS50195">
    <property type="entry name" value="PX"/>
    <property type="match status" value="1"/>
</dbReference>
<feature type="region of interest" description="Disordered" evidence="4">
    <location>
        <begin position="231"/>
        <end position="259"/>
    </location>
</feature>
<dbReference type="InterPro" id="IPR036028">
    <property type="entry name" value="SH3-like_dom_sf"/>
</dbReference>
<dbReference type="Gene3D" id="3.10.20.90">
    <property type="entry name" value="Phosphatidylinositol 3-kinase Catalytic Subunit, Chain A, domain 1"/>
    <property type="match status" value="1"/>
</dbReference>
<evidence type="ECO:0000256" key="2">
    <source>
        <dbReference type="ARBA" id="ARBA00022737"/>
    </source>
</evidence>
<dbReference type="Pfam" id="PF03399">
    <property type="entry name" value="SAC3_GANP"/>
    <property type="match status" value="1"/>
</dbReference>
<evidence type="ECO:0000256" key="1">
    <source>
        <dbReference type="ARBA" id="ARBA00022443"/>
    </source>
</evidence>
<dbReference type="PROSITE" id="PS50250">
    <property type="entry name" value="PCI"/>
    <property type="match status" value="1"/>
</dbReference>
<feature type="compositionally biased region" description="Polar residues" evidence="4">
    <location>
        <begin position="236"/>
        <end position="246"/>
    </location>
</feature>
<dbReference type="FunFam" id="3.30.1520.10:FF:000041">
    <property type="entry name" value="Protein kinase activator Bem1"/>
    <property type="match status" value="1"/>
</dbReference>
<protein>
    <submittedName>
        <fullName evidence="9">Neutrophil cytosol factor 2 p67phox</fullName>
    </submittedName>
</protein>
<dbReference type="CDD" id="cd11878">
    <property type="entry name" value="SH3_Bem1p_1"/>
    <property type="match status" value="1"/>
</dbReference>
<feature type="domain" description="SH3" evidence="5">
    <location>
        <begin position="690"/>
        <end position="753"/>
    </location>
</feature>
<evidence type="ECO:0000259" key="5">
    <source>
        <dbReference type="PROSITE" id="PS50002"/>
    </source>
</evidence>
<organism evidence="9 10">
    <name type="scientific">Botryosphaeria dothidea</name>
    <dbReference type="NCBI Taxonomy" id="55169"/>
    <lineage>
        <taxon>Eukaryota</taxon>
        <taxon>Fungi</taxon>
        <taxon>Dikarya</taxon>
        <taxon>Ascomycota</taxon>
        <taxon>Pezizomycotina</taxon>
        <taxon>Dothideomycetes</taxon>
        <taxon>Dothideomycetes incertae sedis</taxon>
        <taxon>Botryosphaeriales</taxon>
        <taxon>Botryosphaeriaceae</taxon>
        <taxon>Botryosphaeria</taxon>
    </lineage>
</organism>
<feature type="domain" description="SH3" evidence="5">
    <location>
        <begin position="803"/>
        <end position="865"/>
    </location>
</feature>
<keyword evidence="10" id="KW-1185">Reference proteome</keyword>
<dbReference type="CDD" id="cd11879">
    <property type="entry name" value="SH3_Bem1p_2"/>
    <property type="match status" value="1"/>
</dbReference>
<dbReference type="Gene3D" id="2.30.30.40">
    <property type="entry name" value="SH3 Domains"/>
    <property type="match status" value="2"/>
</dbReference>
<dbReference type="Gene3D" id="1.25.40.990">
    <property type="match status" value="1"/>
</dbReference>
<dbReference type="PROSITE" id="PS50002">
    <property type="entry name" value="SH3"/>
    <property type="match status" value="2"/>
</dbReference>
<comment type="caution">
    <text evidence="9">The sequence shown here is derived from an EMBL/GenBank/DDBJ whole genome shotgun (WGS) entry which is preliminary data.</text>
</comment>
<dbReference type="SUPFAM" id="SSF54277">
    <property type="entry name" value="CAD &amp; PB1 domains"/>
    <property type="match status" value="1"/>
</dbReference>
<dbReference type="GO" id="GO:0051130">
    <property type="term" value="P:positive regulation of cellular component organization"/>
    <property type="evidence" value="ECO:0007669"/>
    <property type="project" value="UniProtKB-ARBA"/>
</dbReference>
<dbReference type="Pfam" id="PF00018">
    <property type="entry name" value="SH3_1"/>
    <property type="match status" value="2"/>
</dbReference>
<dbReference type="PANTHER" id="PTHR12436">
    <property type="entry name" value="80 KDA MCM3-ASSOCIATED PROTEIN"/>
    <property type="match status" value="1"/>
</dbReference>
<evidence type="ECO:0000256" key="3">
    <source>
        <dbReference type="PROSITE-ProRule" id="PRU00192"/>
    </source>
</evidence>
<dbReference type="GO" id="GO:0030427">
    <property type="term" value="C:site of polarized growth"/>
    <property type="evidence" value="ECO:0007669"/>
    <property type="project" value="UniProtKB-ARBA"/>
</dbReference>
<dbReference type="SUPFAM" id="SSF50044">
    <property type="entry name" value="SH3-domain"/>
    <property type="match status" value="2"/>
</dbReference>
<feature type="domain" description="PX" evidence="6">
    <location>
        <begin position="957"/>
        <end position="1078"/>
    </location>
</feature>
<reference evidence="9" key="1">
    <citation type="submission" date="2020-04" db="EMBL/GenBank/DDBJ databases">
        <title>Genome Assembly and Annotation of Botryosphaeria dothidea sdau 11-99, a Latent Pathogen of Apple Fruit Ring Rot in China.</title>
        <authorList>
            <person name="Yu C."/>
            <person name="Diao Y."/>
            <person name="Lu Q."/>
            <person name="Zhao J."/>
            <person name="Cui S."/>
            <person name="Peng C."/>
            <person name="He B."/>
            <person name="Liu H."/>
        </authorList>
    </citation>
    <scope>NUCLEOTIDE SEQUENCE [LARGE SCALE GENOMIC DNA]</scope>
    <source>
        <strain evidence="9">Sdau11-99</strain>
    </source>
</reference>
<evidence type="ECO:0000259" key="6">
    <source>
        <dbReference type="PROSITE" id="PS50195"/>
    </source>
</evidence>
<accession>A0A8H4N4H4</accession>
<dbReference type="SUPFAM" id="SSF64268">
    <property type="entry name" value="PX domain"/>
    <property type="match status" value="1"/>
</dbReference>
<dbReference type="FunFam" id="2.30.30.40:FF:000093">
    <property type="entry name" value="Protein kinase activator Bem1"/>
    <property type="match status" value="1"/>
</dbReference>
<dbReference type="InterPro" id="IPR001683">
    <property type="entry name" value="PX_dom"/>
</dbReference>
<dbReference type="CDD" id="cd06890">
    <property type="entry name" value="PX_Bem1p"/>
    <property type="match status" value="1"/>
</dbReference>
<feature type="region of interest" description="Disordered" evidence="4">
    <location>
        <begin position="119"/>
        <end position="215"/>
    </location>
</feature>
<dbReference type="FunFam" id="1.25.40.990:FF:000006">
    <property type="entry name" value="Putative SAC3/GANP domain protein"/>
    <property type="match status" value="1"/>
</dbReference>
<feature type="compositionally biased region" description="Polar residues" evidence="4">
    <location>
        <begin position="120"/>
        <end position="145"/>
    </location>
</feature>
<evidence type="ECO:0000256" key="4">
    <source>
        <dbReference type="SAM" id="MobiDB-lite"/>
    </source>
</evidence>
<feature type="domain" description="PB1" evidence="8">
    <location>
        <begin position="1177"/>
        <end position="1265"/>
    </location>
</feature>
<dbReference type="Gene3D" id="3.30.1520.10">
    <property type="entry name" value="Phox-like domain"/>
    <property type="match status" value="1"/>
</dbReference>
<dbReference type="InterPro" id="IPR053793">
    <property type="entry name" value="PB1-like"/>
</dbReference>
<feature type="region of interest" description="Disordered" evidence="4">
    <location>
        <begin position="1081"/>
        <end position="1171"/>
    </location>
</feature>
<dbReference type="EMBL" id="WWBZ02000062">
    <property type="protein sequence ID" value="KAF4302682.1"/>
    <property type="molecule type" value="Genomic_DNA"/>
</dbReference>
<dbReference type="InterPro" id="IPR045107">
    <property type="entry name" value="SAC3/GANP/THP3"/>
</dbReference>
<dbReference type="GO" id="GO:0060090">
    <property type="term" value="F:molecular adaptor activity"/>
    <property type="evidence" value="ECO:0007669"/>
    <property type="project" value="UniProtKB-ARBA"/>
</dbReference>
<dbReference type="PROSITE" id="PS51745">
    <property type="entry name" value="PB1"/>
    <property type="match status" value="1"/>
</dbReference>
<dbReference type="SMART" id="SM00326">
    <property type="entry name" value="SH3"/>
    <property type="match status" value="2"/>
</dbReference>
<feature type="region of interest" description="Disordered" evidence="4">
    <location>
        <begin position="1"/>
        <end position="63"/>
    </location>
</feature>
<dbReference type="GO" id="GO:1902494">
    <property type="term" value="C:catalytic complex"/>
    <property type="evidence" value="ECO:0007669"/>
    <property type="project" value="UniProtKB-ARBA"/>
</dbReference>
<dbReference type="OrthoDB" id="548867at2759"/>
<dbReference type="GO" id="GO:0035091">
    <property type="term" value="F:phosphatidylinositol binding"/>
    <property type="evidence" value="ECO:0007669"/>
    <property type="project" value="InterPro"/>
</dbReference>
<dbReference type="InterPro" id="IPR035548">
    <property type="entry name" value="Bem1/Scd2_SH3_1"/>
</dbReference>
<dbReference type="SMART" id="SM00312">
    <property type="entry name" value="PX"/>
    <property type="match status" value="1"/>
</dbReference>